<dbReference type="Proteomes" id="UP000207598">
    <property type="component" value="Unassembled WGS sequence"/>
</dbReference>
<dbReference type="AlphaFoldDB" id="A0A238KVD0"/>
<name>A0A238KVD0_9RHOB</name>
<gene>
    <name evidence="1" type="ORF">MAA8898_03477</name>
</gene>
<organism evidence="1 2">
    <name type="scientific">Maliponia aquimaris</name>
    <dbReference type="NCBI Taxonomy" id="1673631"/>
    <lineage>
        <taxon>Bacteria</taxon>
        <taxon>Pseudomonadati</taxon>
        <taxon>Pseudomonadota</taxon>
        <taxon>Alphaproteobacteria</taxon>
        <taxon>Rhodobacterales</taxon>
        <taxon>Paracoccaceae</taxon>
        <taxon>Maliponia</taxon>
    </lineage>
</organism>
<proteinExistence type="predicted"/>
<dbReference type="SUPFAM" id="SSF53335">
    <property type="entry name" value="S-adenosyl-L-methionine-dependent methyltransferases"/>
    <property type="match status" value="1"/>
</dbReference>
<sequence length="307" mass="33971">MTPPPEGSADPLPRFFAEKSWERATAADIGRAALVPTMLQFDEQAYYVALTRDWARGDGAIVDLGSFAGGSAACLAEGVAQAGRQQVVYGYDKFDVTDYDVFAERYRAYCASPPASECGLPPMPLPEPHGTDLLPVAAEFLRPWGQGIELRKGQIEDIGWPGGEIEVLVMDASKTAESMDQMSAQFLPHLIPGRSVVVQQDFLWWQQPWIAAQMALLRDYLVPLVHVPRDSVSFLCVRAIPSGLLEGLTLAAMPDEEMIRLHREMKQMVKPLRIDRQMRRLTASVRANPGVRKAFGFRNKPETGDKG</sequence>
<reference evidence="1 2" key="1">
    <citation type="submission" date="2017-05" db="EMBL/GenBank/DDBJ databases">
        <authorList>
            <person name="Song R."/>
            <person name="Chenine A.L."/>
            <person name="Ruprecht R.M."/>
        </authorList>
    </citation>
    <scope>NUCLEOTIDE SEQUENCE [LARGE SCALE GENOMIC DNA]</scope>
    <source>
        <strain evidence="1 2">CECT 8898</strain>
    </source>
</reference>
<dbReference type="OrthoDB" id="7873666at2"/>
<dbReference type="RefSeq" id="WP_094022258.1">
    <property type="nucleotide sequence ID" value="NZ_FXYF01000010.1"/>
</dbReference>
<evidence type="ECO:0000313" key="2">
    <source>
        <dbReference type="Proteomes" id="UP000207598"/>
    </source>
</evidence>
<dbReference type="InterPro" id="IPR029063">
    <property type="entry name" value="SAM-dependent_MTases_sf"/>
</dbReference>
<dbReference type="Gene3D" id="3.40.50.150">
    <property type="entry name" value="Vaccinia Virus protein VP39"/>
    <property type="match status" value="1"/>
</dbReference>
<keyword evidence="2" id="KW-1185">Reference proteome</keyword>
<protein>
    <submittedName>
        <fullName evidence="1">Uncharacterized protein</fullName>
    </submittedName>
</protein>
<accession>A0A238KVD0</accession>
<evidence type="ECO:0000313" key="1">
    <source>
        <dbReference type="EMBL" id="SMX46667.1"/>
    </source>
</evidence>
<dbReference type="EMBL" id="FXYF01000010">
    <property type="protein sequence ID" value="SMX46667.1"/>
    <property type="molecule type" value="Genomic_DNA"/>
</dbReference>